<name>A0ABP9VXN3_9BACT</name>
<dbReference type="InterPro" id="IPR036388">
    <property type="entry name" value="WH-like_DNA-bd_sf"/>
</dbReference>
<evidence type="ECO:0000313" key="8">
    <source>
        <dbReference type="Proteomes" id="UP001416858"/>
    </source>
</evidence>
<evidence type="ECO:0000256" key="4">
    <source>
        <dbReference type="ARBA" id="ARBA00023163"/>
    </source>
</evidence>
<reference evidence="7 8" key="1">
    <citation type="submission" date="2024-02" db="EMBL/GenBank/DDBJ databases">
        <title>Rhodopirellula caenicola NBRC 110016.</title>
        <authorList>
            <person name="Ichikawa N."/>
            <person name="Katano-Makiyama Y."/>
            <person name="Hidaka K."/>
        </authorList>
    </citation>
    <scope>NUCLEOTIDE SEQUENCE [LARGE SCALE GENOMIC DNA]</scope>
    <source>
        <strain evidence="7 8">NBRC 110016</strain>
    </source>
</reference>
<evidence type="ECO:0000256" key="3">
    <source>
        <dbReference type="ARBA" id="ARBA00023082"/>
    </source>
</evidence>
<comment type="similarity">
    <text evidence="1">Belongs to the sigma-70 factor family. ECF subfamily.</text>
</comment>
<gene>
    <name evidence="7" type="ORF">Rcae01_04064</name>
</gene>
<keyword evidence="8" id="KW-1185">Reference proteome</keyword>
<feature type="domain" description="RNA polymerase sigma factor 70 region 4 type 2" evidence="6">
    <location>
        <begin position="136"/>
        <end position="187"/>
    </location>
</feature>
<evidence type="ECO:0000313" key="7">
    <source>
        <dbReference type="EMBL" id="GAA5508597.1"/>
    </source>
</evidence>
<evidence type="ECO:0000259" key="6">
    <source>
        <dbReference type="Pfam" id="PF08281"/>
    </source>
</evidence>
<dbReference type="EMBL" id="BAABRO010000010">
    <property type="protein sequence ID" value="GAA5508597.1"/>
    <property type="molecule type" value="Genomic_DNA"/>
</dbReference>
<keyword evidence="4" id="KW-0804">Transcription</keyword>
<dbReference type="Gene3D" id="1.10.10.10">
    <property type="entry name" value="Winged helix-like DNA-binding domain superfamily/Winged helix DNA-binding domain"/>
    <property type="match status" value="1"/>
</dbReference>
<feature type="domain" description="RNA polymerase sigma-70 region 2" evidence="5">
    <location>
        <begin position="41"/>
        <end position="104"/>
    </location>
</feature>
<evidence type="ECO:0000259" key="5">
    <source>
        <dbReference type="Pfam" id="PF04542"/>
    </source>
</evidence>
<evidence type="ECO:0000256" key="1">
    <source>
        <dbReference type="ARBA" id="ARBA00010641"/>
    </source>
</evidence>
<dbReference type="SUPFAM" id="SSF88659">
    <property type="entry name" value="Sigma3 and sigma4 domains of RNA polymerase sigma factors"/>
    <property type="match status" value="1"/>
</dbReference>
<accession>A0ABP9VXN3</accession>
<dbReference type="InterPro" id="IPR013325">
    <property type="entry name" value="RNA_pol_sigma_r2"/>
</dbReference>
<keyword evidence="2" id="KW-0805">Transcription regulation</keyword>
<dbReference type="PANTHER" id="PTHR43133">
    <property type="entry name" value="RNA POLYMERASE ECF-TYPE SIGMA FACTO"/>
    <property type="match status" value="1"/>
</dbReference>
<dbReference type="InterPro" id="IPR013324">
    <property type="entry name" value="RNA_pol_sigma_r3/r4-like"/>
</dbReference>
<dbReference type="PANTHER" id="PTHR43133:SF51">
    <property type="entry name" value="RNA POLYMERASE SIGMA FACTOR"/>
    <property type="match status" value="1"/>
</dbReference>
<dbReference type="InterPro" id="IPR014284">
    <property type="entry name" value="RNA_pol_sigma-70_dom"/>
</dbReference>
<dbReference type="NCBIfam" id="TIGR02937">
    <property type="entry name" value="sigma70-ECF"/>
    <property type="match status" value="1"/>
</dbReference>
<dbReference type="Pfam" id="PF04542">
    <property type="entry name" value="Sigma70_r2"/>
    <property type="match status" value="1"/>
</dbReference>
<dbReference type="InterPro" id="IPR007627">
    <property type="entry name" value="RNA_pol_sigma70_r2"/>
</dbReference>
<dbReference type="Pfam" id="PF08281">
    <property type="entry name" value="Sigma70_r4_2"/>
    <property type="match status" value="1"/>
</dbReference>
<dbReference type="InterPro" id="IPR013249">
    <property type="entry name" value="RNA_pol_sigma70_r4_t2"/>
</dbReference>
<dbReference type="Gene3D" id="1.10.1740.10">
    <property type="match status" value="1"/>
</dbReference>
<dbReference type="InterPro" id="IPR014331">
    <property type="entry name" value="RNA_pol_sigma70_ECF_RHOBA"/>
</dbReference>
<proteinExistence type="inferred from homology"/>
<comment type="caution">
    <text evidence="7">The sequence shown here is derived from an EMBL/GenBank/DDBJ whole genome shotgun (WGS) entry which is preliminary data.</text>
</comment>
<protein>
    <recommendedName>
        <fullName evidence="9">RNA polymerase sigma factor</fullName>
    </recommendedName>
</protein>
<evidence type="ECO:0000256" key="2">
    <source>
        <dbReference type="ARBA" id="ARBA00023015"/>
    </source>
</evidence>
<evidence type="ECO:0008006" key="9">
    <source>
        <dbReference type="Google" id="ProtNLM"/>
    </source>
</evidence>
<dbReference type="NCBIfam" id="TIGR02989">
    <property type="entry name" value="Sig-70_gvs1"/>
    <property type="match status" value="1"/>
</dbReference>
<keyword evidence="3" id="KW-0731">Sigma factor</keyword>
<sequence length="201" mass="22841">MCPLEKAKDLAVSGYSISDMQDDVPDKIELTTEWVLQLTEAQPRLFGFLLKRLGNSDQAHEVLQDVNLVLCRDAAKFQEGTDFMAWAFTIARFQVMAFRKRQSRDRLVFPSDLAASLDALDAEMFADDIRKRREAALQDCLVKLMPEQRKLIIQRYAESISVKAIAGDMDKTANAVSMMLHRVREKLIACVESKLSMEPPK</sequence>
<organism evidence="7 8">
    <name type="scientific">Novipirellula caenicola</name>
    <dbReference type="NCBI Taxonomy" id="1536901"/>
    <lineage>
        <taxon>Bacteria</taxon>
        <taxon>Pseudomonadati</taxon>
        <taxon>Planctomycetota</taxon>
        <taxon>Planctomycetia</taxon>
        <taxon>Pirellulales</taxon>
        <taxon>Pirellulaceae</taxon>
        <taxon>Novipirellula</taxon>
    </lineage>
</organism>
<dbReference type="SUPFAM" id="SSF88946">
    <property type="entry name" value="Sigma2 domain of RNA polymerase sigma factors"/>
    <property type="match status" value="1"/>
</dbReference>
<dbReference type="InterPro" id="IPR039425">
    <property type="entry name" value="RNA_pol_sigma-70-like"/>
</dbReference>
<dbReference type="Proteomes" id="UP001416858">
    <property type="component" value="Unassembled WGS sequence"/>
</dbReference>